<feature type="transmembrane region" description="Helical" evidence="5">
    <location>
        <begin position="244"/>
        <end position="263"/>
    </location>
</feature>
<keyword evidence="2 5" id="KW-0812">Transmembrane</keyword>
<feature type="domain" description="Virulence factor membrane-bound polymerase C-terminal" evidence="7">
    <location>
        <begin position="372"/>
        <end position="537"/>
    </location>
</feature>
<evidence type="ECO:0000313" key="10">
    <source>
        <dbReference type="Proteomes" id="UP000524450"/>
    </source>
</evidence>
<feature type="transmembrane region" description="Helical" evidence="5">
    <location>
        <begin position="420"/>
        <end position="440"/>
    </location>
</feature>
<evidence type="ECO:0000259" key="7">
    <source>
        <dbReference type="Pfam" id="PF11846"/>
    </source>
</evidence>
<feature type="transmembrane region" description="Helical" evidence="5">
    <location>
        <begin position="174"/>
        <end position="191"/>
    </location>
</feature>
<keyword evidence="4 5" id="KW-0472">Membrane</keyword>
<feature type="transmembrane region" description="Helical" evidence="5">
    <location>
        <begin position="369"/>
        <end position="384"/>
    </location>
</feature>
<name>A0A840FLF9_9BURK</name>
<dbReference type="InterPro" id="IPR051533">
    <property type="entry name" value="WaaL-like"/>
</dbReference>
<dbReference type="RefSeq" id="WP_184639308.1">
    <property type="nucleotide sequence ID" value="NZ_JACIFZ010000003.1"/>
</dbReference>
<comment type="subcellular location">
    <subcellularLocation>
        <location evidence="1">Membrane</location>
        <topology evidence="1">Multi-pass membrane protein</topology>
    </subcellularLocation>
</comment>
<evidence type="ECO:0000256" key="4">
    <source>
        <dbReference type="ARBA" id="ARBA00023136"/>
    </source>
</evidence>
<keyword evidence="3 5" id="KW-1133">Transmembrane helix</keyword>
<evidence type="ECO:0008006" key="11">
    <source>
        <dbReference type="Google" id="ProtNLM"/>
    </source>
</evidence>
<dbReference type="EMBL" id="JACIFZ010000003">
    <property type="protein sequence ID" value="MBB4222583.1"/>
    <property type="molecule type" value="Genomic_DNA"/>
</dbReference>
<dbReference type="Pfam" id="PF04932">
    <property type="entry name" value="Wzy_C"/>
    <property type="match status" value="1"/>
</dbReference>
<protein>
    <recommendedName>
        <fullName evidence="11">Polymerase</fullName>
    </recommendedName>
</protein>
<comment type="caution">
    <text evidence="9">The sequence shown here is derived from an EMBL/GenBank/DDBJ whole genome shotgun (WGS) entry which is preliminary data.</text>
</comment>
<feature type="transmembrane region" description="Helical" evidence="5">
    <location>
        <begin position="62"/>
        <end position="80"/>
    </location>
</feature>
<evidence type="ECO:0000256" key="2">
    <source>
        <dbReference type="ARBA" id="ARBA00022692"/>
    </source>
</evidence>
<dbReference type="AlphaFoldDB" id="A0A840FLF9"/>
<evidence type="ECO:0000256" key="1">
    <source>
        <dbReference type="ARBA" id="ARBA00004141"/>
    </source>
</evidence>
<dbReference type="InterPro" id="IPR031726">
    <property type="entry name" value="PglL_A"/>
</dbReference>
<dbReference type="InterPro" id="IPR007016">
    <property type="entry name" value="O-antigen_ligase-rel_domated"/>
</dbReference>
<feature type="transmembrane region" description="Helical" evidence="5">
    <location>
        <begin position="86"/>
        <end position="107"/>
    </location>
</feature>
<evidence type="ECO:0000256" key="5">
    <source>
        <dbReference type="SAM" id="Phobius"/>
    </source>
</evidence>
<evidence type="ECO:0000259" key="6">
    <source>
        <dbReference type="Pfam" id="PF04932"/>
    </source>
</evidence>
<feature type="domain" description="Protein glycosylation ligase" evidence="8">
    <location>
        <begin position="165"/>
        <end position="188"/>
    </location>
</feature>
<feature type="domain" description="O-antigen ligase-related" evidence="6">
    <location>
        <begin position="203"/>
        <end position="344"/>
    </location>
</feature>
<feature type="transmembrane region" description="Helical" evidence="5">
    <location>
        <begin position="36"/>
        <end position="55"/>
    </location>
</feature>
<dbReference type="Pfam" id="PF11846">
    <property type="entry name" value="Wzy_C_2"/>
    <property type="match status" value="1"/>
</dbReference>
<dbReference type="Pfam" id="PF15864">
    <property type="entry name" value="PglL_A"/>
    <property type="match status" value="1"/>
</dbReference>
<dbReference type="Proteomes" id="UP000524450">
    <property type="component" value="Unassembled WGS sequence"/>
</dbReference>
<gene>
    <name evidence="9" type="ORF">GGD71_003363</name>
</gene>
<dbReference type="InterPro" id="IPR021797">
    <property type="entry name" value="Wzy_C_2"/>
</dbReference>
<sequence length="580" mass="64132">MNRLSRMSLSPVWAAMASALLSLAWLLPNHSKPWTSFHSDAWVAATLVVIGLVVVGRAKQVVVWHGLVLVVAILLPVPFVQHAFGLLPFAGQAWTASAYIAGFLLSLMVGQRWQGWRPLWMGDILFSAIGMAAVISVALQFQQWLEPGGDGTLSVWAIDSDGARPYGNMAQPNQLATLLLWGLLACAWGVWRRQLGRTAALVAAALLLIGLALTQSRTGALGLLVLLLGVWWWRQLWGARSAPWYATGLALFYVLVVLVLGPLRRALMLDVPGSMVQRLGHELRPELWRMLLDAVSQHPLFGYGWSNVVAAQLAVAEGYPALHHPFLQSHNLFLDFLLWVGVPLGGVLTAFLLAWFVAAVRRVRQATEALYFLMILVVGIHAMLELPLHYAYFLLPTGLAMGALNSRLNIWPVGMSSSIVGRRLLGGSLCLGAILLGLIARDYFKVEVAYTSLQLERANIVNSRLTEPPEVFLLTDLREAQRFMKFEPMAGVSLAEIQWARDVTAVWPSPRSFMTLAILLGLNHHPREARDWLIKMCRIVPRDQCEAAPSRWARARQLHPELAAVEWLPEKDESASAVSP</sequence>
<evidence type="ECO:0000313" key="9">
    <source>
        <dbReference type="EMBL" id="MBB4222583.1"/>
    </source>
</evidence>
<feature type="transmembrane region" description="Helical" evidence="5">
    <location>
        <begin position="198"/>
        <end position="214"/>
    </location>
</feature>
<feature type="transmembrane region" description="Helical" evidence="5">
    <location>
        <begin position="336"/>
        <end position="357"/>
    </location>
</feature>
<dbReference type="GO" id="GO:0016020">
    <property type="term" value="C:membrane"/>
    <property type="evidence" value="ECO:0007669"/>
    <property type="project" value="UniProtKB-SubCell"/>
</dbReference>
<organism evidence="9 10">
    <name type="scientific">Variovorax guangxiensis</name>
    <dbReference type="NCBI Taxonomy" id="1775474"/>
    <lineage>
        <taxon>Bacteria</taxon>
        <taxon>Pseudomonadati</taxon>
        <taxon>Pseudomonadota</taxon>
        <taxon>Betaproteobacteria</taxon>
        <taxon>Burkholderiales</taxon>
        <taxon>Comamonadaceae</taxon>
        <taxon>Variovorax</taxon>
    </lineage>
</organism>
<dbReference type="PANTHER" id="PTHR37422:SF13">
    <property type="entry name" value="LIPOPOLYSACCHARIDE BIOSYNTHESIS PROTEIN PA4999-RELATED"/>
    <property type="match status" value="1"/>
</dbReference>
<feature type="transmembrane region" description="Helical" evidence="5">
    <location>
        <begin position="119"/>
        <end position="141"/>
    </location>
</feature>
<evidence type="ECO:0000259" key="8">
    <source>
        <dbReference type="Pfam" id="PF15864"/>
    </source>
</evidence>
<dbReference type="PANTHER" id="PTHR37422">
    <property type="entry name" value="TEICHURONIC ACID BIOSYNTHESIS PROTEIN TUAE"/>
    <property type="match status" value="1"/>
</dbReference>
<proteinExistence type="predicted"/>
<evidence type="ECO:0000256" key="3">
    <source>
        <dbReference type="ARBA" id="ARBA00022989"/>
    </source>
</evidence>
<accession>A0A840FLF9</accession>
<reference evidence="9 10" key="1">
    <citation type="submission" date="2020-08" db="EMBL/GenBank/DDBJ databases">
        <title>Genomic Encyclopedia of Type Strains, Phase IV (KMG-V): Genome sequencing to study the core and pangenomes of soil and plant-associated prokaryotes.</title>
        <authorList>
            <person name="Whitman W."/>
        </authorList>
    </citation>
    <scope>NUCLEOTIDE SEQUENCE [LARGE SCALE GENOMIC DNA]</scope>
    <source>
        <strain evidence="9 10">34/80</strain>
    </source>
</reference>